<evidence type="ECO:0000313" key="2">
    <source>
        <dbReference type="EMBL" id="PDT47294.1"/>
    </source>
</evidence>
<evidence type="ECO:0000256" key="1">
    <source>
        <dbReference type="SAM" id="MobiDB-lite"/>
    </source>
</evidence>
<dbReference type="Pfam" id="PF04404">
    <property type="entry name" value="ERF"/>
    <property type="match status" value="1"/>
</dbReference>
<dbReference type="EMBL" id="NWTC01000009">
    <property type="protein sequence ID" value="PDT47294.1"/>
    <property type="molecule type" value="Genomic_DNA"/>
</dbReference>
<proteinExistence type="predicted"/>
<dbReference type="Proteomes" id="UP000220353">
    <property type="component" value="Unassembled WGS sequence"/>
</dbReference>
<accession>A0A2A6LXM0</accession>
<comment type="caution">
    <text evidence="2">The sequence shown here is derived from an EMBL/GenBank/DDBJ whole genome shotgun (WGS) entry which is preliminary data.</text>
</comment>
<dbReference type="AlphaFoldDB" id="A0A2A6LXM0"/>
<evidence type="ECO:0000313" key="3">
    <source>
        <dbReference type="Proteomes" id="UP000220353"/>
    </source>
</evidence>
<reference evidence="2 3" key="1">
    <citation type="submission" date="2017-09" db="EMBL/GenBank/DDBJ databases">
        <title>Comparative genomics of rhizobia isolated from Phaseolus vulgaris in China.</title>
        <authorList>
            <person name="Tong W."/>
        </authorList>
    </citation>
    <scope>NUCLEOTIDE SEQUENCE [LARGE SCALE GENOMIC DNA]</scope>
    <source>
        <strain evidence="2 3">PCH1</strain>
    </source>
</reference>
<dbReference type="InterPro" id="IPR007499">
    <property type="entry name" value="ERF_bacteria_virus"/>
</dbReference>
<dbReference type="RefSeq" id="WP_097586902.1">
    <property type="nucleotide sequence ID" value="NZ_NWTC01000009.1"/>
</dbReference>
<protein>
    <submittedName>
        <fullName evidence="2">ERF family protein</fullName>
    </submittedName>
</protein>
<gene>
    <name evidence="2" type="ORF">CO661_14020</name>
</gene>
<sequence>MGAIVKQEQPTVPAVSESAAIIQVIERAAMNPNVDIDKMERLLQMQERIMERQAKAAYDAAYADMQNDLPEIVERGGIKDRNGNVQSKYALWEDINEAIKPVLAKHGFGISFRTGQHDGRIVVTGVLSHRDGHREETTMELPTDTSGSKNAVQAVGSSTSYGKRYTAQALLNLTSRGEDDDGQAAGAKVITAEQRSELQEIIEKIGGDVATFCQWAKVDSLAAVPSSFFDKAKQALVAKAKQKGIEL</sequence>
<name>A0A2A6LXM0_RHIFR</name>
<feature type="region of interest" description="Disordered" evidence="1">
    <location>
        <begin position="131"/>
        <end position="151"/>
    </location>
</feature>
<organism evidence="2 3">
    <name type="scientific">Rhizobium fredii</name>
    <name type="common">Sinorhizobium fredii</name>
    <dbReference type="NCBI Taxonomy" id="380"/>
    <lineage>
        <taxon>Bacteria</taxon>
        <taxon>Pseudomonadati</taxon>
        <taxon>Pseudomonadota</taxon>
        <taxon>Alphaproteobacteria</taxon>
        <taxon>Hyphomicrobiales</taxon>
        <taxon>Rhizobiaceae</taxon>
        <taxon>Sinorhizobium/Ensifer group</taxon>
        <taxon>Sinorhizobium</taxon>
    </lineage>
</organism>